<comment type="caution">
    <text evidence="3">The sequence shown here is derived from an EMBL/GenBank/DDBJ whole genome shotgun (WGS) entry which is preliminary data.</text>
</comment>
<dbReference type="OrthoDB" id="7869153at2"/>
<sequence>MYIIWDSTLRNNCVLLARENYEQMTFTGSEVALHIGAFSIIVAVEPTDAVKKNHVVLSASLLPGGGIPDTFSYEVKLAGEDFHIGPVTGVLVSERRIAMHTKRGFESVWKEPVQSYMREGGLVFLFCENAIDFNNKTISGLYYDKREDVWKEAVFPIPSVVYRRTGAAKKTLRKLRKSFNVMIFNSKRMNKWKLYKKLVSAGYAHTPDTMFFSTQEKVTEMLNKYQSVYLKPINGNLGKGCFKLDKTSAGYVLSESKGIKHECEEIGEVLAIFNEKKMKRRYLIQQSVPLMYEGKPVDYRVIIQKGRNRNWTETGVVAKVGKRGVIVTNHVSLISSGTEVMKMSLNLSKKEAEALYSRMVERCIEACEAVEDKLGHLGDVGLDVIIDSERNIWILEMNALHNHLILAYQDHDPELQIKVLTKPLEYARSLSGF</sequence>
<protein>
    <recommendedName>
        <fullName evidence="2">ATP-grasp domain-containing protein</fullName>
    </recommendedName>
</protein>
<dbReference type="GO" id="GO:0005737">
    <property type="term" value="C:cytoplasm"/>
    <property type="evidence" value="ECO:0007669"/>
    <property type="project" value="TreeGrafter"/>
</dbReference>
<dbReference type="SUPFAM" id="SSF56059">
    <property type="entry name" value="Glutathione synthetase ATP-binding domain-like"/>
    <property type="match status" value="1"/>
</dbReference>
<name>A0A3M7TN41_9BACI</name>
<dbReference type="GO" id="GO:0005524">
    <property type="term" value="F:ATP binding"/>
    <property type="evidence" value="ECO:0007669"/>
    <property type="project" value="UniProtKB-UniRule"/>
</dbReference>
<reference evidence="3 4" key="1">
    <citation type="submission" date="2018-10" db="EMBL/GenBank/DDBJ databases">
        <title>Bacillus Keqinensis sp. nov., a moderately halophilic bacterium isolated from a saline-alkaline lake.</title>
        <authorList>
            <person name="Wang H."/>
        </authorList>
    </citation>
    <scope>NUCLEOTIDE SEQUENCE [LARGE SCALE GENOMIC DNA]</scope>
    <source>
        <strain evidence="3 4">KQ-3</strain>
    </source>
</reference>
<keyword evidence="1" id="KW-0547">Nucleotide-binding</keyword>
<evidence type="ECO:0000313" key="4">
    <source>
        <dbReference type="Proteomes" id="UP000278746"/>
    </source>
</evidence>
<dbReference type="Pfam" id="PF14398">
    <property type="entry name" value="ATPgrasp_YheCD"/>
    <property type="match status" value="1"/>
</dbReference>
<dbReference type="AlphaFoldDB" id="A0A3M7TN41"/>
<dbReference type="InterPro" id="IPR026838">
    <property type="entry name" value="YheC/D"/>
</dbReference>
<keyword evidence="1" id="KW-0067">ATP-binding</keyword>
<organism evidence="3 4">
    <name type="scientific">Alteribacter keqinensis</name>
    <dbReference type="NCBI Taxonomy" id="2483800"/>
    <lineage>
        <taxon>Bacteria</taxon>
        <taxon>Bacillati</taxon>
        <taxon>Bacillota</taxon>
        <taxon>Bacilli</taxon>
        <taxon>Bacillales</taxon>
        <taxon>Bacillaceae</taxon>
        <taxon>Alteribacter</taxon>
    </lineage>
</organism>
<feature type="domain" description="ATP-grasp" evidence="2">
    <location>
        <begin position="196"/>
        <end position="428"/>
    </location>
</feature>
<dbReference type="PROSITE" id="PS50975">
    <property type="entry name" value="ATP_GRASP"/>
    <property type="match status" value="1"/>
</dbReference>
<accession>A0A3M7TN41</accession>
<gene>
    <name evidence="3" type="ORF">EBO34_16510</name>
</gene>
<dbReference type="Proteomes" id="UP000278746">
    <property type="component" value="Unassembled WGS sequence"/>
</dbReference>
<keyword evidence="4" id="KW-1185">Reference proteome</keyword>
<dbReference type="GO" id="GO:0046872">
    <property type="term" value="F:metal ion binding"/>
    <property type="evidence" value="ECO:0007669"/>
    <property type="project" value="InterPro"/>
</dbReference>
<dbReference type="RefSeq" id="WP_122900624.1">
    <property type="nucleotide sequence ID" value="NZ_RHIB01000003.1"/>
</dbReference>
<evidence type="ECO:0000256" key="1">
    <source>
        <dbReference type="PROSITE-ProRule" id="PRU00409"/>
    </source>
</evidence>
<dbReference type="Gene3D" id="3.30.470.20">
    <property type="entry name" value="ATP-grasp fold, B domain"/>
    <property type="match status" value="1"/>
</dbReference>
<dbReference type="InterPro" id="IPR011761">
    <property type="entry name" value="ATP-grasp"/>
</dbReference>
<dbReference type="EMBL" id="RHIB01000003">
    <property type="protein sequence ID" value="RNA66808.1"/>
    <property type="molecule type" value="Genomic_DNA"/>
</dbReference>
<proteinExistence type="predicted"/>
<dbReference type="PANTHER" id="PTHR21621:SF0">
    <property type="entry name" value="BETA-CITRYLGLUTAMATE SYNTHASE B-RELATED"/>
    <property type="match status" value="1"/>
</dbReference>
<dbReference type="GO" id="GO:0009432">
    <property type="term" value="P:SOS response"/>
    <property type="evidence" value="ECO:0007669"/>
    <property type="project" value="TreeGrafter"/>
</dbReference>
<evidence type="ECO:0000313" key="3">
    <source>
        <dbReference type="EMBL" id="RNA66808.1"/>
    </source>
</evidence>
<dbReference type="GO" id="GO:0018169">
    <property type="term" value="F:ribosomal S6-glutamic acid ligase activity"/>
    <property type="evidence" value="ECO:0007669"/>
    <property type="project" value="TreeGrafter"/>
</dbReference>
<evidence type="ECO:0000259" key="2">
    <source>
        <dbReference type="PROSITE" id="PS50975"/>
    </source>
</evidence>
<dbReference type="PANTHER" id="PTHR21621">
    <property type="entry name" value="RIBOSOMAL PROTEIN S6 MODIFICATION PROTEIN"/>
    <property type="match status" value="1"/>
</dbReference>